<keyword evidence="1" id="KW-0472">Membrane</keyword>
<sequence>MKDMGTQSYLWSGLSGFIAWLGDQQNLMMISLSIGIVTACVNLYQRYKESKLRKRENERAEELHRLKMARLQKGLDDE</sequence>
<evidence type="ECO:0000313" key="3">
    <source>
        <dbReference type="EMBL" id="TEW29065.1"/>
    </source>
</evidence>
<dbReference type="Proteomes" id="UP000297565">
    <property type="component" value="Unassembled WGS sequence"/>
</dbReference>
<protein>
    <recommendedName>
        <fullName evidence="6">Holin</fullName>
    </recommendedName>
</protein>
<feature type="transmembrane region" description="Helical" evidence="1">
    <location>
        <begin position="27"/>
        <end position="45"/>
    </location>
</feature>
<reference evidence="3 4" key="1">
    <citation type="submission" date="2019-03" db="EMBL/GenBank/DDBJ databases">
        <title>Horizontal Gene Transfer Machinery in Histophilus somni.</title>
        <authorList>
            <person name="Mostafa Nazari M."/>
            <person name="Liljebjelke K."/>
        </authorList>
    </citation>
    <scope>NUCLEOTIDE SEQUENCE [LARGE SCALE GENOMIC DNA]</scope>
    <source>
        <strain evidence="3 4">UOC-EPH-KLM-04</strain>
    </source>
</reference>
<reference evidence="2 5" key="2">
    <citation type="submission" date="2020-12" db="EMBL/GenBank/DDBJ databases">
        <title>ASc-MMNZ-VFA-070.</title>
        <authorList>
            <person name="Schryvers A."/>
            <person name="Mostafa Nazari M."/>
            <person name="Farshchi Andisi V."/>
            <person name="Timsit E."/>
            <person name="Walter Morck D."/>
        </authorList>
    </citation>
    <scope>NUCLEOTIDE SEQUENCE [LARGE SCALE GENOMIC DNA]</scope>
    <source>
        <strain evidence="2 5">ASc-MMNZ-VFA-070</strain>
    </source>
</reference>
<evidence type="ECO:0008006" key="6">
    <source>
        <dbReference type="Google" id="ProtNLM"/>
    </source>
</evidence>
<evidence type="ECO:0000313" key="5">
    <source>
        <dbReference type="Proteomes" id="UP000595373"/>
    </source>
</evidence>
<dbReference type="AlphaFoldDB" id="A0A9Q6Z241"/>
<dbReference type="GeneID" id="31487192"/>
<organism evidence="2 5">
    <name type="scientific">Histophilus somni</name>
    <name type="common">Haemophilus somnus</name>
    <dbReference type="NCBI Taxonomy" id="731"/>
    <lineage>
        <taxon>Bacteria</taxon>
        <taxon>Pseudomonadati</taxon>
        <taxon>Pseudomonadota</taxon>
        <taxon>Gammaproteobacteria</taxon>
        <taxon>Pasteurellales</taxon>
        <taxon>Pasteurellaceae</taxon>
        <taxon>Histophilus</taxon>
    </lineage>
</organism>
<accession>A0A9Q6Z241</accession>
<gene>
    <name evidence="3" type="ORF">E2R48_07600</name>
    <name evidence="2" type="ORF">JFL49_02065</name>
</gene>
<proteinExistence type="predicted"/>
<evidence type="ECO:0000313" key="4">
    <source>
        <dbReference type="Proteomes" id="UP000297565"/>
    </source>
</evidence>
<keyword evidence="5" id="KW-1185">Reference proteome</keyword>
<keyword evidence="1" id="KW-1133">Transmembrane helix</keyword>
<dbReference type="OrthoDB" id="5683462at2"/>
<dbReference type="RefSeq" id="WP_012341704.1">
    <property type="nucleotide sequence ID" value="NZ_CP018802.1"/>
</dbReference>
<keyword evidence="1" id="KW-0812">Transmembrane</keyword>
<evidence type="ECO:0000313" key="2">
    <source>
        <dbReference type="EMBL" id="QQF82726.1"/>
    </source>
</evidence>
<evidence type="ECO:0000256" key="1">
    <source>
        <dbReference type="SAM" id="Phobius"/>
    </source>
</evidence>
<dbReference type="EMBL" id="SNRV01000020">
    <property type="protein sequence ID" value="TEW29065.1"/>
    <property type="molecule type" value="Genomic_DNA"/>
</dbReference>
<name>A0A9Q6Z241_HISSO</name>
<dbReference type="EMBL" id="CP066558">
    <property type="protein sequence ID" value="QQF82726.1"/>
    <property type="molecule type" value="Genomic_DNA"/>
</dbReference>
<dbReference type="Proteomes" id="UP000595373">
    <property type="component" value="Chromosome"/>
</dbReference>